<evidence type="ECO:0000256" key="1">
    <source>
        <dbReference type="SAM" id="MobiDB-lite"/>
    </source>
</evidence>
<evidence type="ECO:0000313" key="2">
    <source>
        <dbReference type="EMBL" id="KAL0912099.1"/>
    </source>
</evidence>
<reference evidence="2 3" key="1">
    <citation type="journal article" date="2024" name="Plant Biotechnol. J.">
        <title>Dendrobium thyrsiflorum genome and its molecular insights into genes involved in important horticultural traits.</title>
        <authorList>
            <person name="Chen B."/>
            <person name="Wang J.Y."/>
            <person name="Zheng P.J."/>
            <person name="Li K.L."/>
            <person name="Liang Y.M."/>
            <person name="Chen X.F."/>
            <person name="Zhang C."/>
            <person name="Zhao X."/>
            <person name="He X."/>
            <person name="Zhang G.Q."/>
            <person name="Liu Z.J."/>
            <person name="Xu Q."/>
        </authorList>
    </citation>
    <scope>NUCLEOTIDE SEQUENCE [LARGE SCALE GENOMIC DNA]</scope>
    <source>
        <strain evidence="2">GZMU011</strain>
    </source>
</reference>
<dbReference type="AlphaFoldDB" id="A0ABD0UHM5"/>
<gene>
    <name evidence="2" type="ORF">M5K25_018048</name>
</gene>
<dbReference type="EMBL" id="JANQDX010000014">
    <property type="protein sequence ID" value="KAL0912099.1"/>
    <property type="molecule type" value="Genomic_DNA"/>
</dbReference>
<sequence length="109" mass="12031">MVSGLIREIPPANFNQISWGASGGCRPSIQRSDSGGSTSWRRRWRATSLQAPRPEDRRRYDFERTVGRFRRSSLELMAGGGWEAGGSSGNTQGALGNIFKCLRGNGEVW</sequence>
<dbReference type="Proteomes" id="UP001552299">
    <property type="component" value="Unassembled WGS sequence"/>
</dbReference>
<protein>
    <submittedName>
        <fullName evidence="2">Uncharacterized protein</fullName>
    </submittedName>
</protein>
<dbReference type="PROSITE" id="PS51257">
    <property type="entry name" value="PROKAR_LIPOPROTEIN"/>
    <property type="match status" value="1"/>
</dbReference>
<feature type="region of interest" description="Disordered" evidence="1">
    <location>
        <begin position="20"/>
        <end position="43"/>
    </location>
</feature>
<keyword evidence="3" id="KW-1185">Reference proteome</keyword>
<name>A0ABD0UHM5_DENTH</name>
<organism evidence="2 3">
    <name type="scientific">Dendrobium thyrsiflorum</name>
    <name type="common">Pinecone-like raceme dendrobium</name>
    <name type="synonym">Orchid</name>
    <dbReference type="NCBI Taxonomy" id="117978"/>
    <lineage>
        <taxon>Eukaryota</taxon>
        <taxon>Viridiplantae</taxon>
        <taxon>Streptophyta</taxon>
        <taxon>Embryophyta</taxon>
        <taxon>Tracheophyta</taxon>
        <taxon>Spermatophyta</taxon>
        <taxon>Magnoliopsida</taxon>
        <taxon>Liliopsida</taxon>
        <taxon>Asparagales</taxon>
        <taxon>Orchidaceae</taxon>
        <taxon>Epidendroideae</taxon>
        <taxon>Malaxideae</taxon>
        <taxon>Dendrobiinae</taxon>
        <taxon>Dendrobium</taxon>
    </lineage>
</organism>
<proteinExistence type="predicted"/>
<evidence type="ECO:0000313" key="3">
    <source>
        <dbReference type="Proteomes" id="UP001552299"/>
    </source>
</evidence>
<accession>A0ABD0UHM5</accession>
<comment type="caution">
    <text evidence="2">The sequence shown here is derived from an EMBL/GenBank/DDBJ whole genome shotgun (WGS) entry which is preliminary data.</text>
</comment>